<name>A0A953T6S8_9MOLU</name>
<dbReference type="PROSITE" id="PS51257">
    <property type="entry name" value="PROKAR_LIPOPROTEIN"/>
    <property type="match status" value="1"/>
</dbReference>
<evidence type="ECO:0000313" key="2">
    <source>
        <dbReference type="EMBL" id="MBZ4195496.1"/>
    </source>
</evidence>
<accession>A0A953T6S8</accession>
<reference evidence="2 3" key="1">
    <citation type="submission" date="2021-09" db="EMBL/GenBank/DDBJ databases">
        <title>WGS of Mycoplasma sp. Zaradi2 strains.</title>
        <authorList>
            <person name="Spergser J."/>
        </authorList>
    </citation>
    <scope>NUCLEOTIDE SEQUENCE [LARGE SCALE GENOMIC DNA]</scope>
    <source>
        <strain evidence="2 3">1331</strain>
    </source>
</reference>
<organism evidence="2 3">
    <name type="scientific">Mycoplasma tauri</name>
    <dbReference type="NCBI Taxonomy" id="547987"/>
    <lineage>
        <taxon>Bacteria</taxon>
        <taxon>Bacillati</taxon>
        <taxon>Mycoplasmatota</taxon>
        <taxon>Mollicutes</taxon>
        <taxon>Mycoplasmataceae</taxon>
        <taxon>Mycoplasma</taxon>
    </lineage>
</organism>
<evidence type="ECO:0000256" key="1">
    <source>
        <dbReference type="SAM" id="Coils"/>
    </source>
</evidence>
<evidence type="ECO:0000313" key="3">
    <source>
        <dbReference type="Proteomes" id="UP000772186"/>
    </source>
</evidence>
<gene>
    <name evidence="2" type="ORF">LAD73_02075</name>
</gene>
<comment type="caution">
    <text evidence="2">The sequence shown here is derived from an EMBL/GenBank/DDBJ whole genome shotgun (WGS) entry which is preliminary data.</text>
</comment>
<dbReference type="Proteomes" id="UP000772186">
    <property type="component" value="Unassembled WGS sequence"/>
</dbReference>
<dbReference type="EMBL" id="JAIQBY010000020">
    <property type="protein sequence ID" value="MBZ4195496.1"/>
    <property type="molecule type" value="Genomic_DNA"/>
</dbReference>
<dbReference type="AlphaFoldDB" id="A0A953T6S8"/>
<protein>
    <submittedName>
        <fullName evidence="2">Uncharacterized protein</fullName>
    </submittedName>
</protein>
<feature type="coiled-coil region" evidence="1">
    <location>
        <begin position="62"/>
        <end position="121"/>
    </location>
</feature>
<dbReference type="RefSeq" id="WP_223644707.1">
    <property type="nucleotide sequence ID" value="NZ_JAIQBY010000020.1"/>
</dbReference>
<keyword evidence="3" id="KW-1185">Reference proteome</keyword>
<feature type="coiled-coil region" evidence="1">
    <location>
        <begin position="360"/>
        <end position="438"/>
    </location>
</feature>
<feature type="coiled-coil region" evidence="1">
    <location>
        <begin position="155"/>
        <end position="322"/>
    </location>
</feature>
<sequence length="662" mass="76581">MSKPFKKSKLIKAAIVTGSVTVVSIPPILVACLDNSSSDEIKRIVEEINSWNIKVNDQILTLDNNQHSVDTLEKSIEEAEKVLFDAEKAINSLDKEEYKKYTKIQNALSDTKANLAILKDKKDASKSVLDNNRKKLDVIVKEATETLKKAIELADNTLEIDLEGLKAANKELEAALNEVNEAKEKAKDLEKHTDNLILLADKVKVAEDKVAKLIKEIENNIKSTNEKKDELEIEKQKAIDEIKTIVAEDDNRKKFIDLINEASSKKEIESLLLKAKGLELEAAKLKAESDIELLDFISEETKSKTIEKIKKLQDESQIAEELGNLVSKNKNKKDLFEQNIKDSDLFTPEYIEEIKQKIINEDEESKYQEIKNTFVALNEAKKRFNEKLKSNTLFDSLETKDKENLEKKLKNIKDIAQVQELEKELDKLYKNLSSINIKWKRTKKIYKYDYLLLKVKNSKYLNTNDKLLFENKILNSKAKSKTDLMKIVSKINDKINENYQIFNDYSKVKSNFQISLKSLETYSIKHYPSLSSSHKLIIQKYRKIISSFDERLNEYFEGKNFKSIVIEITRKKDVIGKYINLFIDVEKYINNNAPNNEVKKASWGLYIEKTEYLRHNLGLSYRKDDSVVVDFQQETIVKTLYEIEKFISSKRNTNNKNNNKKN</sequence>
<proteinExistence type="predicted"/>
<keyword evidence="1" id="KW-0175">Coiled coil</keyword>